<reference evidence="2" key="2">
    <citation type="submission" date="2015-06" db="UniProtKB">
        <authorList>
            <consortium name="EnsemblPlants"/>
        </authorList>
    </citation>
    <scope>IDENTIFICATION</scope>
    <source>
        <strain evidence="2">DM1-3 516 R44</strain>
    </source>
</reference>
<proteinExistence type="predicted"/>
<name>M1DPA0_SOLTU</name>
<reference evidence="3" key="1">
    <citation type="journal article" date="2011" name="Nature">
        <title>Genome sequence and analysis of the tuber crop potato.</title>
        <authorList>
            <consortium name="The Potato Genome Sequencing Consortium"/>
        </authorList>
    </citation>
    <scope>NUCLEOTIDE SEQUENCE [LARGE SCALE GENOMIC DNA]</scope>
    <source>
        <strain evidence="3">cv. DM1-3 516 R44</strain>
    </source>
</reference>
<protein>
    <submittedName>
        <fullName evidence="2">Integrase core domain containing protein</fullName>
    </submittedName>
</protein>
<dbReference type="InParanoid" id="M1DPA0"/>
<dbReference type="PaxDb" id="4113-PGSC0003DMT400092185"/>
<sequence>MVSFGTNIVPTGTMAPKKMVTYFKRGKSKSFAPSFRLIDEDTDNDSDPAYVPLNPRVSRAAPRSTPRKADLASLRTDVDVILDAPSVETQAAPTALADDTVLEALFSGTAEEGPAPTHAKGKRHQSHRTEEEKAHKMTASAEEGG</sequence>
<evidence type="ECO:0000313" key="3">
    <source>
        <dbReference type="Proteomes" id="UP000011115"/>
    </source>
</evidence>
<dbReference type="Proteomes" id="UP000011115">
    <property type="component" value="Unassembled WGS sequence"/>
</dbReference>
<accession>M1DPA0</accession>
<dbReference type="HOGENOM" id="CLU_097724_0_0_1"/>
<dbReference type="EnsemblPlants" id="PGSC0003DMT400092185">
    <property type="protein sequence ID" value="PGSC0003DMT400092185"/>
    <property type="gene ID" value="PGSC0003DMG400041756"/>
</dbReference>
<keyword evidence="3" id="KW-1185">Reference proteome</keyword>
<evidence type="ECO:0000256" key="1">
    <source>
        <dbReference type="SAM" id="MobiDB-lite"/>
    </source>
</evidence>
<organism evidence="2 3">
    <name type="scientific">Solanum tuberosum</name>
    <name type="common">Potato</name>
    <dbReference type="NCBI Taxonomy" id="4113"/>
    <lineage>
        <taxon>Eukaryota</taxon>
        <taxon>Viridiplantae</taxon>
        <taxon>Streptophyta</taxon>
        <taxon>Embryophyta</taxon>
        <taxon>Tracheophyta</taxon>
        <taxon>Spermatophyta</taxon>
        <taxon>Magnoliopsida</taxon>
        <taxon>eudicotyledons</taxon>
        <taxon>Gunneridae</taxon>
        <taxon>Pentapetalae</taxon>
        <taxon>asterids</taxon>
        <taxon>lamiids</taxon>
        <taxon>Solanales</taxon>
        <taxon>Solanaceae</taxon>
        <taxon>Solanoideae</taxon>
        <taxon>Solaneae</taxon>
        <taxon>Solanum</taxon>
    </lineage>
</organism>
<feature type="region of interest" description="Disordered" evidence="1">
    <location>
        <begin position="106"/>
        <end position="145"/>
    </location>
</feature>
<feature type="region of interest" description="Disordered" evidence="1">
    <location>
        <begin position="39"/>
        <end position="70"/>
    </location>
</feature>
<dbReference type="Gramene" id="PGSC0003DMT400092185">
    <property type="protein sequence ID" value="PGSC0003DMT400092185"/>
    <property type="gene ID" value="PGSC0003DMG400041756"/>
</dbReference>
<dbReference type="AlphaFoldDB" id="M1DPA0"/>
<evidence type="ECO:0000313" key="2">
    <source>
        <dbReference type="EnsemblPlants" id="PGSC0003DMT400092185"/>
    </source>
</evidence>